<organism evidence="3 4">
    <name type="scientific">Dactylosporangium siamense</name>
    <dbReference type="NCBI Taxonomy" id="685454"/>
    <lineage>
        <taxon>Bacteria</taxon>
        <taxon>Bacillati</taxon>
        <taxon>Actinomycetota</taxon>
        <taxon>Actinomycetes</taxon>
        <taxon>Micromonosporales</taxon>
        <taxon>Micromonosporaceae</taxon>
        <taxon>Dactylosporangium</taxon>
    </lineage>
</organism>
<dbReference type="CDD" id="cd21112">
    <property type="entry name" value="alphaLP-like"/>
    <property type="match status" value="1"/>
</dbReference>
<feature type="region of interest" description="Disordered" evidence="1">
    <location>
        <begin position="186"/>
        <end position="207"/>
    </location>
</feature>
<dbReference type="Gene3D" id="2.40.10.10">
    <property type="entry name" value="Trypsin-like serine proteases"/>
    <property type="match status" value="2"/>
</dbReference>
<keyword evidence="2" id="KW-0732">Signal</keyword>
<evidence type="ECO:0000313" key="4">
    <source>
        <dbReference type="Proteomes" id="UP000660611"/>
    </source>
</evidence>
<dbReference type="Proteomes" id="UP000660611">
    <property type="component" value="Unassembled WGS sequence"/>
</dbReference>
<dbReference type="AlphaFoldDB" id="A0A919PI16"/>
<protein>
    <submittedName>
        <fullName evidence="3">Peptidase</fullName>
    </submittedName>
</protein>
<dbReference type="SUPFAM" id="SSF50494">
    <property type="entry name" value="Trypsin-like serine proteases"/>
    <property type="match status" value="1"/>
</dbReference>
<sequence>MTHLVRRRAVAVGLIAGLLGLAVETVPAAAEPADPDLGPVRTVAAATADKVEVFAGDLTVWEAPPEAVAAALSTAYQNALDHPDDLSVPYQSKGTVVAPYASDSGSALAANATRGLAVTKAVKVTRSLAQLERIKFEAIELGGGIHTAFVDGARNQVIVEVPAASDELRASLAARYGQAVAIHLQSDPGAHPQDDGRANDNGNFEGGSDIRTNVGQCTSGFAFVSGGQHYLTTAGHCTTNSSGNTNATHSPNHTFIGFTHVDNWNNGSGSVIVSGYSDYHGDVAAIKLTPGQTATGYAHNGTYLPTNATSRLPVRNRLSRWLVPGDQYCSSGIYSGERCGWIVLQTNVAVNYGSGKVLRNGFIAQNFNGLCTRNGDSGAPLYARDSTSITLAVGLHSGANSVTAGTSSTPCRAYGTEMMHVWQQVPGDILKA</sequence>
<gene>
    <name evidence="3" type="ORF">Dsi01nite_003440</name>
</gene>
<comment type="caution">
    <text evidence="3">The sequence shown here is derived from an EMBL/GenBank/DDBJ whole genome shotgun (WGS) entry which is preliminary data.</text>
</comment>
<keyword evidence="4" id="KW-1185">Reference proteome</keyword>
<dbReference type="InterPro" id="IPR043504">
    <property type="entry name" value="Peptidase_S1_PA_chymotrypsin"/>
</dbReference>
<dbReference type="RefSeq" id="WP_203844193.1">
    <property type="nucleotide sequence ID" value="NZ_BAAAVW010000005.1"/>
</dbReference>
<reference evidence="3" key="1">
    <citation type="submission" date="2021-01" db="EMBL/GenBank/DDBJ databases">
        <title>Whole genome shotgun sequence of Dactylosporangium siamense NBRC 106093.</title>
        <authorList>
            <person name="Komaki H."/>
            <person name="Tamura T."/>
        </authorList>
    </citation>
    <scope>NUCLEOTIDE SEQUENCE</scope>
    <source>
        <strain evidence="3">NBRC 106093</strain>
    </source>
</reference>
<proteinExistence type="predicted"/>
<evidence type="ECO:0000256" key="1">
    <source>
        <dbReference type="SAM" id="MobiDB-lite"/>
    </source>
</evidence>
<evidence type="ECO:0000313" key="3">
    <source>
        <dbReference type="EMBL" id="GIG42303.1"/>
    </source>
</evidence>
<dbReference type="EMBL" id="BONQ01000010">
    <property type="protein sequence ID" value="GIG42303.1"/>
    <property type="molecule type" value="Genomic_DNA"/>
</dbReference>
<feature type="signal peptide" evidence="2">
    <location>
        <begin position="1"/>
        <end position="28"/>
    </location>
</feature>
<evidence type="ECO:0000256" key="2">
    <source>
        <dbReference type="SAM" id="SignalP"/>
    </source>
</evidence>
<feature type="chain" id="PRO_5036788492" evidence="2">
    <location>
        <begin position="29"/>
        <end position="432"/>
    </location>
</feature>
<name>A0A919PI16_9ACTN</name>
<dbReference type="InterPro" id="IPR009003">
    <property type="entry name" value="Peptidase_S1_PA"/>
</dbReference>
<accession>A0A919PI16</accession>